<feature type="domain" description="TonB-dependent receptor plug" evidence="3">
    <location>
        <begin position="144"/>
        <end position="248"/>
    </location>
</feature>
<dbReference type="AlphaFoldDB" id="A0AAW4SX53"/>
<dbReference type="InterPro" id="IPR023997">
    <property type="entry name" value="TonB-dep_OMP_SusC/RagA_CS"/>
</dbReference>
<dbReference type="InterPro" id="IPR037066">
    <property type="entry name" value="Plug_dom_sf"/>
</dbReference>
<evidence type="ECO:0000313" key="4">
    <source>
        <dbReference type="EMBL" id="MCA4705165.1"/>
    </source>
</evidence>
<keyword evidence="1" id="KW-0812">Transmembrane</keyword>
<dbReference type="Gene3D" id="2.60.40.1120">
    <property type="entry name" value="Carboxypeptidase-like, regulatory domain"/>
    <property type="match status" value="1"/>
</dbReference>
<keyword evidence="1" id="KW-0813">Transport</keyword>
<comment type="caution">
    <text evidence="4">The sequence shown here is derived from an EMBL/GenBank/DDBJ whole genome shotgun (WGS) entry which is preliminary data.</text>
</comment>
<dbReference type="Pfam" id="PF13715">
    <property type="entry name" value="CarbopepD_reg_2"/>
    <property type="match status" value="1"/>
</dbReference>
<evidence type="ECO:0000313" key="5">
    <source>
        <dbReference type="Proteomes" id="UP001198461"/>
    </source>
</evidence>
<name>A0AAW4SX53_9BACE</name>
<keyword evidence="1" id="KW-0472">Membrane</keyword>
<comment type="subcellular location">
    <subcellularLocation>
        <location evidence="1">Cell outer membrane</location>
        <topology evidence="1">Multi-pass membrane protein</topology>
    </subcellularLocation>
</comment>
<keyword evidence="1" id="KW-0998">Cell outer membrane</keyword>
<evidence type="ECO:0000256" key="1">
    <source>
        <dbReference type="PROSITE-ProRule" id="PRU01360"/>
    </source>
</evidence>
<accession>A0AAW4SX53</accession>
<organism evidence="4 5">
    <name type="scientific">Bacteroides xylanisolvens</name>
    <dbReference type="NCBI Taxonomy" id="371601"/>
    <lineage>
        <taxon>Bacteria</taxon>
        <taxon>Pseudomonadati</taxon>
        <taxon>Bacteroidota</taxon>
        <taxon>Bacteroidia</taxon>
        <taxon>Bacteroidales</taxon>
        <taxon>Bacteroidaceae</taxon>
        <taxon>Bacteroides</taxon>
    </lineage>
</organism>
<dbReference type="PROSITE" id="PS52016">
    <property type="entry name" value="TONB_DEPENDENT_REC_3"/>
    <property type="match status" value="1"/>
</dbReference>
<feature type="chain" id="PRO_5043431079" evidence="2">
    <location>
        <begin position="34"/>
        <end position="1044"/>
    </location>
</feature>
<dbReference type="Gene3D" id="2.170.130.10">
    <property type="entry name" value="TonB-dependent receptor, plug domain"/>
    <property type="match status" value="1"/>
</dbReference>
<dbReference type="InterPro" id="IPR012910">
    <property type="entry name" value="Plug_dom"/>
</dbReference>
<dbReference type="InterPro" id="IPR023996">
    <property type="entry name" value="TonB-dep_OMP_SusC/RagA"/>
</dbReference>
<keyword evidence="1" id="KW-1134">Transmembrane beta strand</keyword>
<dbReference type="InterPro" id="IPR008969">
    <property type="entry name" value="CarboxyPept-like_regulatory"/>
</dbReference>
<keyword evidence="4" id="KW-0675">Receptor</keyword>
<dbReference type="RefSeq" id="WP_225450931.1">
    <property type="nucleotide sequence ID" value="NZ_JAIWXB010000026.1"/>
</dbReference>
<dbReference type="FunFam" id="2.170.130.10:FF:000003">
    <property type="entry name" value="SusC/RagA family TonB-linked outer membrane protein"/>
    <property type="match status" value="1"/>
</dbReference>
<dbReference type="GO" id="GO:0009279">
    <property type="term" value="C:cell outer membrane"/>
    <property type="evidence" value="ECO:0007669"/>
    <property type="project" value="UniProtKB-SubCell"/>
</dbReference>
<comment type="similarity">
    <text evidence="1">Belongs to the TonB-dependent receptor family.</text>
</comment>
<sequence>MDEIVHKFNFSLQRKVGFLALALLVAPVASVFATDITDAVYQETKKSGTRTLTGKVMEKGSNEPLIGASIWLKDTSVGGITDVDGNFSISVPSGKTVTLVISYIGYSKIEKEIVSSTNNMVIELEPESNTLNEVQIVGYGTQRKESVIGSISSIKPAELKVPNGSISTNLAGKLGGIVSVQRTGEPGASSDFWIRGISTFGANGSPLILVDGVERSLDLLDPEEIETFSILKDATATAVYGVRGANGVILITTRRGEEGKPKISLKLESGILQPTKVPEMANSVEYALLYNELKGYDYYKPDEIEKYRTGYDPDLYPNVDWLDTVFKKYSYNQRVTANITGGGAIARYFISGSFYHEDGIFRNDGGSYNANPDYKRYNFRSNLDINLHPTTVLTLTLGGFLEQRRKPADEKKLWNNAFQLSPNAFPIIYSNGYQSGLKEQDNPYTLITRGGYRKEWKSILNSLISLDQDFSELITPGLKATIKFSFDTSNYNYNKYTKQEAIYYTQTRDENQNLVFGTPEIREGGPWFERNAEGDNATYLEAAINYSRLFGKHRVGALVLYNQRVYNKNNKDNNSIKSLPYKNQGLAGRFTYDFDSRYFIEGNFGYNGSENFAPGHRVGFFPSGAIGWYVSNEKFFEPLTKVISKLKLKGSIGQVGNDQIRDRTNDNAEVRFIYLGTVATSSNYVYGNFTEKSGERIGIYPNEKVSWEVSTKQNYGFELGLFNKLEIQADWYKDVRENIFVPNQAIPYYIGLTSVPLVNIGKMKSWGFDGSAQFDQKFGELFVSARATFTYSSNKILEYGDADNKYAYQNTKGNKIYQNRGFVALGLFESQEEIDRSPTQFSEAMHNNLRPGDIKYKDINGDGKIDDFDKIPIGYSDIPEITYGFGASLGWKGFDLSFFFQGSGRVTCFEEGATLNPFTATAPANNGFHKDVFYNHWTVENPNPHARYPRVSDTPYQNNNNTKTSSFWQRDASYLRLKNLELGYTFPKQWMDKLGIQTLRVYVSGVNLWTYAKDLHLFDPELGSTDGRKYPPTKVYNLGLNINF</sequence>
<dbReference type="Pfam" id="PF07715">
    <property type="entry name" value="Plug"/>
    <property type="match status" value="1"/>
</dbReference>
<dbReference type="SUPFAM" id="SSF56935">
    <property type="entry name" value="Porins"/>
    <property type="match status" value="1"/>
</dbReference>
<reference evidence="4" key="1">
    <citation type="submission" date="2023-08" db="EMBL/GenBank/DDBJ databases">
        <title>Mucin Metabolism Genes Underlie the Key Renovations of Bacteroides xylanisolvens Genomes in Captive Great Apes.</title>
        <authorList>
            <person name="Nishida A.H."/>
        </authorList>
    </citation>
    <scope>NUCLEOTIDE SEQUENCE</scope>
    <source>
        <strain evidence="4">P13.H9</strain>
    </source>
</reference>
<dbReference type="SUPFAM" id="SSF49464">
    <property type="entry name" value="Carboxypeptidase regulatory domain-like"/>
    <property type="match status" value="1"/>
</dbReference>
<gene>
    <name evidence="4" type="ORF">LD004_16290</name>
</gene>
<keyword evidence="2" id="KW-0732">Signal</keyword>
<evidence type="ECO:0000256" key="2">
    <source>
        <dbReference type="SAM" id="SignalP"/>
    </source>
</evidence>
<dbReference type="NCBIfam" id="TIGR04057">
    <property type="entry name" value="SusC_RagA_signa"/>
    <property type="match status" value="1"/>
</dbReference>
<protein>
    <submittedName>
        <fullName evidence="4">TonB-dependent receptor</fullName>
    </submittedName>
</protein>
<evidence type="ECO:0000259" key="3">
    <source>
        <dbReference type="Pfam" id="PF07715"/>
    </source>
</evidence>
<dbReference type="EMBL" id="JAIWYE010000028">
    <property type="protein sequence ID" value="MCA4705165.1"/>
    <property type="molecule type" value="Genomic_DNA"/>
</dbReference>
<dbReference type="NCBIfam" id="TIGR04056">
    <property type="entry name" value="OMP_RagA_SusC"/>
    <property type="match status" value="1"/>
</dbReference>
<feature type="signal peptide" evidence="2">
    <location>
        <begin position="1"/>
        <end position="33"/>
    </location>
</feature>
<dbReference type="Proteomes" id="UP001198461">
    <property type="component" value="Unassembled WGS sequence"/>
</dbReference>
<dbReference type="InterPro" id="IPR039426">
    <property type="entry name" value="TonB-dep_rcpt-like"/>
</dbReference>
<proteinExistence type="inferred from homology"/>